<dbReference type="PANTHER" id="PTHR47237">
    <property type="entry name" value="SLL0310 PROTEIN"/>
    <property type="match status" value="1"/>
</dbReference>
<dbReference type="InterPro" id="IPR052729">
    <property type="entry name" value="Acyl/Acetyltrans_Enzymes"/>
</dbReference>
<organism evidence="2 3">
    <name type="scientific">Microbulbifer okhotskensis</name>
    <dbReference type="NCBI Taxonomy" id="2926617"/>
    <lineage>
        <taxon>Bacteria</taxon>
        <taxon>Pseudomonadati</taxon>
        <taxon>Pseudomonadota</taxon>
        <taxon>Gammaproteobacteria</taxon>
        <taxon>Cellvibrionales</taxon>
        <taxon>Microbulbiferaceae</taxon>
        <taxon>Microbulbifer</taxon>
    </lineage>
</organism>
<evidence type="ECO:0000313" key="2">
    <source>
        <dbReference type="EMBL" id="MCO1335139.1"/>
    </source>
</evidence>
<dbReference type="Gene3D" id="3.40.630.90">
    <property type="match status" value="1"/>
</dbReference>
<reference evidence="2" key="1">
    <citation type="journal article" date="2022" name="Arch. Microbiol.">
        <title>Microbulbifer okhotskensis sp. nov., isolated from a deep bottom sediment of the Okhotsk Sea.</title>
        <authorList>
            <person name="Romanenko L."/>
            <person name="Kurilenko V."/>
            <person name="Otstavnykh N."/>
            <person name="Velansky P."/>
            <person name="Isaeva M."/>
            <person name="Mikhailov V."/>
        </authorList>
    </citation>
    <scope>NUCLEOTIDE SEQUENCE</scope>
    <source>
        <strain evidence="2">OS29</strain>
    </source>
</reference>
<evidence type="ECO:0000313" key="3">
    <source>
        <dbReference type="Proteomes" id="UP001139028"/>
    </source>
</evidence>
<evidence type="ECO:0000259" key="1">
    <source>
        <dbReference type="PROSITE" id="PS51186"/>
    </source>
</evidence>
<keyword evidence="2" id="KW-0808">Transferase</keyword>
<dbReference type="InterPro" id="IPR041496">
    <property type="entry name" value="YitH/HolE_GNAT"/>
</dbReference>
<dbReference type="Gene3D" id="3.40.630.30">
    <property type="match status" value="1"/>
</dbReference>
<proteinExistence type="predicted"/>
<dbReference type="EC" id="2.3.1.-" evidence="2"/>
<dbReference type="Pfam" id="PF00583">
    <property type="entry name" value="Acetyltransf_1"/>
    <property type="match status" value="1"/>
</dbReference>
<gene>
    <name evidence="2" type="ORF">MO867_12435</name>
</gene>
<accession>A0A9X2ENY2</accession>
<feature type="domain" description="N-acetyltransferase" evidence="1">
    <location>
        <begin position="5"/>
        <end position="142"/>
    </location>
</feature>
<dbReference type="RefSeq" id="WP_252467856.1">
    <property type="nucleotide sequence ID" value="NZ_JALBWM010000051.1"/>
</dbReference>
<dbReference type="AlphaFoldDB" id="A0A9X2ENY2"/>
<dbReference type="SUPFAM" id="SSF55729">
    <property type="entry name" value="Acyl-CoA N-acyltransferases (Nat)"/>
    <property type="match status" value="1"/>
</dbReference>
<dbReference type="PANTHER" id="PTHR47237:SF1">
    <property type="entry name" value="SLL0310 PROTEIN"/>
    <property type="match status" value="1"/>
</dbReference>
<dbReference type="PROSITE" id="PS51186">
    <property type="entry name" value="GNAT"/>
    <property type="match status" value="1"/>
</dbReference>
<dbReference type="Pfam" id="PF18014">
    <property type="entry name" value="Acetyltransf_18"/>
    <property type="match status" value="1"/>
</dbReference>
<dbReference type="InterPro" id="IPR000182">
    <property type="entry name" value="GNAT_dom"/>
</dbReference>
<dbReference type="GO" id="GO:0016747">
    <property type="term" value="F:acyltransferase activity, transferring groups other than amino-acyl groups"/>
    <property type="evidence" value="ECO:0007669"/>
    <property type="project" value="InterPro"/>
</dbReference>
<dbReference type="Proteomes" id="UP001139028">
    <property type="component" value="Unassembled WGS sequence"/>
</dbReference>
<keyword evidence="2" id="KW-0012">Acyltransferase</keyword>
<dbReference type="CDD" id="cd04301">
    <property type="entry name" value="NAT_SF"/>
    <property type="match status" value="1"/>
</dbReference>
<name>A0A9X2ENY2_9GAMM</name>
<dbReference type="EMBL" id="JALBWM010000051">
    <property type="protein sequence ID" value="MCO1335139.1"/>
    <property type="molecule type" value="Genomic_DNA"/>
</dbReference>
<comment type="caution">
    <text evidence="2">The sequence shown here is derived from an EMBL/GenBank/DDBJ whole genome shotgun (WGS) entry which is preliminary data.</text>
</comment>
<protein>
    <submittedName>
        <fullName evidence="2">GNAT family N-acetyltransferase</fullName>
        <ecNumber evidence="2">2.3.1.-</ecNumber>
    </submittedName>
</protein>
<dbReference type="InterPro" id="IPR016181">
    <property type="entry name" value="Acyl_CoA_acyltransferase"/>
</dbReference>
<sequence>MNEAFITRKMRRDELDVLVDWAALEGWNPGLHDADIFWRTDPDAYIAADLRERLIGGGAITAYGNYFGFMGFFIVKPEFRGRGFGNRLWHLRRERLKARLKPGAIIGMEGVFAMRAYYARGGFIFSHRNLRYRTDLAALDGAGGVNSNNVIPLSQVPFDQLMTYDRLCFPADRETFLKAWILQPEALSLGYVESGILHGFGVIRRCRDGCKVGPLFANNDRIAGALLGRLALFSDGGPIFLDVPENNTAAISLAKRYSMEEIFGCARMYLGSMPDIAQDKIFAVTTFELG</sequence>
<keyword evidence="3" id="KW-1185">Reference proteome</keyword>